<feature type="region of interest" description="Disordered" evidence="1">
    <location>
        <begin position="12"/>
        <end position="39"/>
    </location>
</feature>
<evidence type="ECO:0000313" key="3">
    <source>
        <dbReference type="Proteomes" id="UP000095767"/>
    </source>
</evidence>
<gene>
    <name evidence="2" type="ORF">BAE44_0004403</name>
</gene>
<reference evidence="2 3" key="1">
    <citation type="submission" date="2016-09" db="EMBL/GenBank/DDBJ databases">
        <title>The draft genome of Dichanthelium oligosanthes: A C3 panicoid grass species.</title>
        <authorList>
            <person name="Studer A.J."/>
            <person name="Schnable J.C."/>
            <person name="Brutnell T.P."/>
        </authorList>
    </citation>
    <scope>NUCLEOTIDE SEQUENCE [LARGE SCALE GENOMIC DNA]</scope>
    <source>
        <strain evidence="3">cv. Kellogg 1175</strain>
        <tissue evidence="2">Leaf</tissue>
    </source>
</reference>
<dbReference type="EMBL" id="LWDX02014899">
    <property type="protein sequence ID" value="OEL34576.1"/>
    <property type="molecule type" value="Genomic_DNA"/>
</dbReference>
<accession>A0A1E5WAX2</accession>
<evidence type="ECO:0000313" key="2">
    <source>
        <dbReference type="EMBL" id="OEL34576.1"/>
    </source>
</evidence>
<proteinExistence type="predicted"/>
<evidence type="ECO:0000256" key="1">
    <source>
        <dbReference type="SAM" id="MobiDB-lite"/>
    </source>
</evidence>
<dbReference type="AlphaFoldDB" id="A0A1E5WAX2"/>
<dbReference type="Proteomes" id="UP000095767">
    <property type="component" value="Unassembled WGS sequence"/>
</dbReference>
<organism evidence="2 3">
    <name type="scientific">Dichanthelium oligosanthes</name>
    <dbReference type="NCBI Taxonomy" id="888268"/>
    <lineage>
        <taxon>Eukaryota</taxon>
        <taxon>Viridiplantae</taxon>
        <taxon>Streptophyta</taxon>
        <taxon>Embryophyta</taxon>
        <taxon>Tracheophyta</taxon>
        <taxon>Spermatophyta</taxon>
        <taxon>Magnoliopsida</taxon>
        <taxon>Liliopsida</taxon>
        <taxon>Poales</taxon>
        <taxon>Poaceae</taxon>
        <taxon>PACMAD clade</taxon>
        <taxon>Panicoideae</taxon>
        <taxon>Panicodae</taxon>
        <taxon>Paniceae</taxon>
        <taxon>Dichantheliinae</taxon>
        <taxon>Dichanthelium</taxon>
    </lineage>
</organism>
<protein>
    <submittedName>
        <fullName evidence="2">Uncharacterized protein</fullName>
    </submittedName>
</protein>
<sequence>LVLEPVRAATIGKRREHPLPPLPCKQRMDCNGTGTAHKS</sequence>
<comment type="caution">
    <text evidence="2">The sequence shown here is derived from an EMBL/GenBank/DDBJ whole genome shotgun (WGS) entry which is preliminary data.</text>
</comment>
<feature type="non-terminal residue" evidence="2">
    <location>
        <position position="1"/>
    </location>
</feature>
<keyword evidence="3" id="KW-1185">Reference proteome</keyword>
<name>A0A1E5WAX2_9POAL</name>